<feature type="region of interest" description="Disordered" evidence="1">
    <location>
        <begin position="154"/>
        <end position="186"/>
    </location>
</feature>
<dbReference type="PANTHER" id="PTHR23401">
    <property type="entry name" value="CYCLIN DEPENDANT KINASE-5 ACTIVATOR"/>
    <property type="match status" value="1"/>
</dbReference>
<dbReference type="GO" id="GO:0005737">
    <property type="term" value="C:cytoplasm"/>
    <property type="evidence" value="ECO:0007669"/>
    <property type="project" value="TreeGrafter"/>
</dbReference>
<feature type="compositionally biased region" description="Polar residues" evidence="1">
    <location>
        <begin position="96"/>
        <end position="110"/>
    </location>
</feature>
<gene>
    <name evidence="2" type="ORF">AFUS01_LOCUS12466</name>
</gene>
<protein>
    <submittedName>
        <fullName evidence="2">Uncharacterized protein</fullName>
    </submittedName>
</protein>
<dbReference type="GO" id="GO:0007411">
    <property type="term" value="P:axon guidance"/>
    <property type="evidence" value="ECO:0007669"/>
    <property type="project" value="TreeGrafter"/>
</dbReference>
<dbReference type="GO" id="GO:0030426">
    <property type="term" value="C:growth cone"/>
    <property type="evidence" value="ECO:0007669"/>
    <property type="project" value="TreeGrafter"/>
</dbReference>
<evidence type="ECO:0000313" key="2">
    <source>
        <dbReference type="EMBL" id="CAG7723376.1"/>
    </source>
</evidence>
<feature type="region of interest" description="Disordered" evidence="1">
    <location>
        <begin position="1"/>
        <end position="25"/>
    </location>
</feature>
<accession>A0A8J2P2R8</accession>
<feature type="compositionally biased region" description="Low complexity" evidence="1">
    <location>
        <begin position="76"/>
        <end position="95"/>
    </location>
</feature>
<dbReference type="Pfam" id="PF03261">
    <property type="entry name" value="CDK5_activator"/>
    <property type="match status" value="2"/>
</dbReference>
<dbReference type="OrthoDB" id="7676799at2759"/>
<dbReference type="GO" id="GO:0019901">
    <property type="term" value="F:protein kinase binding"/>
    <property type="evidence" value="ECO:0007669"/>
    <property type="project" value="TreeGrafter"/>
</dbReference>
<evidence type="ECO:0000313" key="3">
    <source>
        <dbReference type="Proteomes" id="UP000708208"/>
    </source>
</evidence>
<keyword evidence="3" id="KW-1185">Reference proteome</keyword>
<evidence type="ECO:0000256" key="1">
    <source>
        <dbReference type="SAM" id="MobiDB-lite"/>
    </source>
</evidence>
<organism evidence="2 3">
    <name type="scientific">Allacma fusca</name>
    <dbReference type="NCBI Taxonomy" id="39272"/>
    <lineage>
        <taxon>Eukaryota</taxon>
        <taxon>Metazoa</taxon>
        <taxon>Ecdysozoa</taxon>
        <taxon>Arthropoda</taxon>
        <taxon>Hexapoda</taxon>
        <taxon>Collembola</taxon>
        <taxon>Symphypleona</taxon>
        <taxon>Sminthuridae</taxon>
        <taxon>Allacma</taxon>
    </lineage>
</organism>
<reference evidence="2" key="1">
    <citation type="submission" date="2021-06" db="EMBL/GenBank/DDBJ databases">
        <authorList>
            <person name="Hodson N. C."/>
            <person name="Mongue J. A."/>
            <person name="Jaron S. K."/>
        </authorList>
    </citation>
    <scope>NUCLEOTIDE SEQUENCE</scope>
</reference>
<feature type="compositionally biased region" description="Polar residues" evidence="1">
    <location>
        <begin position="172"/>
        <end position="182"/>
    </location>
</feature>
<comment type="caution">
    <text evidence="2">The sequence shown here is derived from an EMBL/GenBank/DDBJ whole genome shotgun (WGS) entry which is preliminary data.</text>
</comment>
<feature type="region of interest" description="Disordered" evidence="1">
    <location>
        <begin position="75"/>
        <end position="110"/>
    </location>
</feature>
<dbReference type="GO" id="GO:0016533">
    <property type="term" value="C:protein kinase 5 complex"/>
    <property type="evidence" value="ECO:0007669"/>
    <property type="project" value="InterPro"/>
</dbReference>
<proteinExistence type="predicted"/>
<dbReference type="EMBL" id="CAJVCH010098546">
    <property type="protein sequence ID" value="CAG7723376.1"/>
    <property type="molecule type" value="Genomic_DNA"/>
</dbReference>
<dbReference type="GO" id="GO:0061575">
    <property type="term" value="F:cyclin-dependent protein serine/threonine kinase activator activity"/>
    <property type="evidence" value="ECO:0007669"/>
    <property type="project" value="InterPro"/>
</dbReference>
<dbReference type="AlphaFoldDB" id="A0A8J2P2R8"/>
<dbReference type="InterPro" id="IPR004944">
    <property type="entry name" value="CDK5_activator"/>
</dbReference>
<dbReference type="PANTHER" id="PTHR23401:SF0">
    <property type="entry name" value="CYCLIN-DEPENDENT KINASE 5 ACTIVATOR"/>
    <property type="match status" value="1"/>
</dbReference>
<name>A0A8J2P2R8_9HEXA</name>
<sequence>MGTVLSFSPRTNSTSTSTVGCGNDDQNNCPPDLLLSQPNHLSHLNLHQQQQQQQFKKHSLFLNALSWKRVNKKHSNVNNSANNGPNNGALGNLNNSQSRHNSSSKDLNNAYSKHHYNNLHHGYHPSNNRLPLDTIQPLLNNQHNINLHSNVQNNLSQNHHHHNNNNNNNNNLKGPTINSNHPNADHHLKLPPVLSHRGLDLVRVQPSNQSQKIDTKLAPKAILTSGPLIGRRTVIQASTSELLKCLGVFLRRKCKKLKDFQPSDAILWLRTVDRSLLLQGWQDVGFINPANIVFVYLLIREGVWFGPNSSSSAKTPLSISSPDVTTVANTDETHVTTPTNNNSIIIPGRTGPLILDNGAGIGEKKTFWDCMEHERDLHGYVLTCLYLSYSYMGNEISYPLKPFLVDDNRDKFWDRCLNIVNHMSRDMLRINAEPAFFTEVFSELKSVGVTL</sequence>
<dbReference type="Proteomes" id="UP000708208">
    <property type="component" value="Unassembled WGS sequence"/>
</dbReference>